<dbReference type="Proteomes" id="UP001055439">
    <property type="component" value="Chromosome 10"/>
</dbReference>
<keyword evidence="1" id="KW-0812">Transmembrane</keyword>
<evidence type="ECO:0000256" key="1">
    <source>
        <dbReference type="SAM" id="Phobius"/>
    </source>
</evidence>
<proteinExistence type="predicted"/>
<dbReference type="EMBL" id="CP097503">
    <property type="protein sequence ID" value="URD79588.1"/>
    <property type="molecule type" value="Genomic_DNA"/>
</dbReference>
<evidence type="ECO:0000313" key="2">
    <source>
        <dbReference type="EMBL" id="URD79588.1"/>
    </source>
</evidence>
<organism evidence="2 3">
    <name type="scientific">Musa troglodytarum</name>
    <name type="common">fe'i banana</name>
    <dbReference type="NCBI Taxonomy" id="320322"/>
    <lineage>
        <taxon>Eukaryota</taxon>
        <taxon>Viridiplantae</taxon>
        <taxon>Streptophyta</taxon>
        <taxon>Embryophyta</taxon>
        <taxon>Tracheophyta</taxon>
        <taxon>Spermatophyta</taxon>
        <taxon>Magnoliopsida</taxon>
        <taxon>Liliopsida</taxon>
        <taxon>Zingiberales</taxon>
        <taxon>Musaceae</taxon>
        <taxon>Musa</taxon>
    </lineage>
</organism>
<sequence>MRTSPRSCRSATLIPSPSILEIAIPRHCIHSPLFFFPQSLLMLFLSCGGLFAWFGICRASGLLRHREFGIEF</sequence>
<keyword evidence="1" id="KW-0472">Membrane</keyword>
<protein>
    <submittedName>
        <fullName evidence="2">Uncharacterized protein</fullName>
    </submittedName>
</protein>
<keyword evidence="1" id="KW-1133">Transmembrane helix</keyword>
<accession>A0A9E7JFU4</accession>
<dbReference type="AlphaFoldDB" id="A0A9E7JFU4"/>
<keyword evidence="3" id="KW-1185">Reference proteome</keyword>
<reference evidence="2" key="1">
    <citation type="submission" date="2022-05" db="EMBL/GenBank/DDBJ databases">
        <title>The Musa troglodytarum L. genome provides insights into the mechanism of non-climacteric behaviour and enrichment of carotenoids.</title>
        <authorList>
            <person name="Wang J."/>
        </authorList>
    </citation>
    <scope>NUCLEOTIDE SEQUENCE</scope>
    <source>
        <tissue evidence="2">Leaf</tissue>
    </source>
</reference>
<gene>
    <name evidence="2" type="ORF">MUK42_02490</name>
</gene>
<name>A0A9E7JFU4_9LILI</name>
<evidence type="ECO:0000313" key="3">
    <source>
        <dbReference type="Proteomes" id="UP001055439"/>
    </source>
</evidence>
<feature type="transmembrane region" description="Helical" evidence="1">
    <location>
        <begin position="35"/>
        <end position="56"/>
    </location>
</feature>